<feature type="transmembrane region" description="Helical" evidence="1">
    <location>
        <begin position="134"/>
        <end position="158"/>
    </location>
</feature>
<feature type="transmembrane region" description="Helical" evidence="1">
    <location>
        <begin position="178"/>
        <end position="200"/>
    </location>
</feature>
<reference evidence="2" key="1">
    <citation type="submission" date="2021-02" db="EMBL/GenBank/DDBJ databases">
        <authorList>
            <person name="Palmer J.M."/>
        </authorList>
    </citation>
    <scope>NUCLEOTIDE SEQUENCE</scope>
    <source>
        <strain evidence="2">SCRP734</strain>
    </source>
</reference>
<evidence type="ECO:0000313" key="2">
    <source>
        <dbReference type="EMBL" id="KAG7381885.1"/>
    </source>
</evidence>
<comment type="caution">
    <text evidence="2">The sequence shown here is derived from an EMBL/GenBank/DDBJ whole genome shotgun (WGS) entry which is preliminary data.</text>
</comment>
<gene>
    <name evidence="2" type="ORF">PHYPSEUDO_005501</name>
</gene>
<proteinExistence type="predicted"/>
<dbReference type="Proteomes" id="UP000694044">
    <property type="component" value="Unassembled WGS sequence"/>
</dbReference>
<keyword evidence="3" id="KW-1185">Reference proteome</keyword>
<keyword evidence="1" id="KW-1133">Transmembrane helix</keyword>
<evidence type="ECO:0000313" key="3">
    <source>
        <dbReference type="Proteomes" id="UP000694044"/>
    </source>
</evidence>
<accession>A0A8T1VKR4</accession>
<keyword evidence="1" id="KW-0472">Membrane</keyword>
<sequence>MPSLACVVVGVGATFTLEFDKDELAETIPEKFKTHLDPSKIALYPAKRDDKWLSADDVRALKRGKVPAGVKAIMTTCNQLDPKTPVFSLGNDFPDPDSTHVDVLVDVPENTKERLRSTFAGQITYNKLLYYHGLLWPLDLSSWLCGVAAFMLGLYIYSCDENLIRGVAAACDPMNGKLLSVGIPGVLMWVLAVLAFGLAYGKSHTERKCDEQESQLRYGTFAAV</sequence>
<dbReference type="AlphaFoldDB" id="A0A8T1VKR4"/>
<name>A0A8T1VKR4_9STRA</name>
<dbReference type="EMBL" id="JAGDFM010000228">
    <property type="protein sequence ID" value="KAG7381885.1"/>
    <property type="molecule type" value="Genomic_DNA"/>
</dbReference>
<keyword evidence="1" id="KW-0812">Transmembrane</keyword>
<protein>
    <submittedName>
        <fullName evidence="2">Uncharacterized protein</fullName>
    </submittedName>
</protein>
<evidence type="ECO:0000256" key="1">
    <source>
        <dbReference type="SAM" id="Phobius"/>
    </source>
</evidence>
<dbReference type="OrthoDB" id="114285at2759"/>
<organism evidence="2 3">
    <name type="scientific">Phytophthora pseudosyringae</name>
    <dbReference type="NCBI Taxonomy" id="221518"/>
    <lineage>
        <taxon>Eukaryota</taxon>
        <taxon>Sar</taxon>
        <taxon>Stramenopiles</taxon>
        <taxon>Oomycota</taxon>
        <taxon>Peronosporomycetes</taxon>
        <taxon>Peronosporales</taxon>
        <taxon>Peronosporaceae</taxon>
        <taxon>Phytophthora</taxon>
    </lineage>
</organism>